<dbReference type="Proteomes" id="UP000199546">
    <property type="component" value="Unassembled WGS sequence"/>
</dbReference>
<dbReference type="EMBL" id="FPBA01000043">
    <property type="protein sequence ID" value="SFU08767.1"/>
    <property type="molecule type" value="Genomic_DNA"/>
</dbReference>
<feature type="region of interest" description="Disordered" evidence="1">
    <location>
        <begin position="39"/>
        <end position="63"/>
    </location>
</feature>
<organism evidence="3 4">
    <name type="scientific">Geodermatophilus amargosae</name>
    <dbReference type="NCBI Taxonomy" id="1296565"/>
    <lineage>
        <taxon>Bacteria</taxon>
        <taxon>Bacillati</taxon>
        <taxon>Actinomycetota</taxon>
        <taxon>Actinomycetes</taxon>
        <taxon>Geodermatophilales</taxon>
        <taxon>Geodermatophilaceae</taxon>
        <taxon>Geodermatophilus</taxon>
    </lineage>
</organism>
<evidence type="ECO:0000256" key="1">
    <source>
        <dbReference type="SAM" id="MobiDB-lite"/>
    </source>
</evidence>
<feature type="compositionally biased region" description="Polar residues" evidence="1">
    <location>
        <begin position="46"/>
        <end position="60"/>
    </location>
</feature>
<reference evidence="4" key="1">
    <citation type="submission" date="2016-10" db="EMBL/GenBank/DDBJ databases">
        <authorList>
            <person name="Varghese N."/>
            <person name="Submissions S."/>
        </authorList>
    </citation>
    <scope>NUCLEOTIDE SEQUENCE [LARGE SCALE GENOMIC DNA]</scope>
    <source>
        <strain evidence="4">DSM 46136</strain>
    </source>
</reference>
<evidence type="ECO:0000313" key="3">
    <source>
        <dbReference type="EMBL" id="SFU08767.1"/>
    </source>
</evidence>
<keyword evidence="2" id="KW-0472">Membrane</keyword>
<keyword evidence="4" id="KW-1185">Reference proteome</keyword>
<gene>
    <name evidence="3" type="ORF">SAMN05660657_05556</name>
</gene>
<proteinExistence type="predicted"/>
<feature type="region of interest" description="Disordered" evidence="1">
    <location>
        <begin position="267"/>
        <end position="305"/>
    </location>
</feature>
<dbReference type="AlphaFoldDB" id="A0A1I7DAV2"/>
<keyword evidence="2" id="KW-0812">Transmembrane</keyword>
<evidence type="ECO:0000256" key="2">
    <source>
        <dbReference type="SAM" id="Phobius"/>
    </source>
</evidence>
<keyword evidence="2" id="KW-1133">Transmembrane helix</keyword>
<protein>
    <submittedName>
        <fullName evidence="3">Uncharacterized protein</fullName>
    </submittedName>
</protein>
<name>A0A1I7DAV2_9ACTN</name>
<sequence length="305" mass="33112">MTPTRPCRPTATPTLPAIWDYFLRAQTLPVAQSLVQEGRSGVMTEGDQSQTTRDGKNPTSRPKKWYQRTWTWISSGLAAAVAALLVTQGANLINKGTDTLSPPIDVSVRAVKDCPFTYVIPGDAGSTPPPPPLEAPNLVEEREKWAAQLGGVDADATRIDVTVRGKSDDPVKLEDLQIDVVGRSEPIRGFVGYSICGDVVEVRYISIDLDRNPPAIVATGDDSGTEKPVDFPYEVSSTEVESFSIFVSTSTCNCEWRARLLWTSGSRSGEVTMDDDGTPFRTHGGNNLPRFQSQGGKDPWKPEGS</sequence>
<evidence type="ECO:0000313" key="4">
    <source>
        <dbReference type="Proteomes" id="UP000199546"/>
    </source>
</evidence>
<accession>A0A1I7DAV2</accession>
<feature type="transmembrane region" description="Helical" evidence="2">
    <location>
        <begin position="70"/>
        <end position="93"/>
    </location>
</feature>
<dbReference type="STRING" id="1296565.SAMN05660657_05556"/>